<name>A0A9Q9AW62_9PEZI</name>
<evidence type="ECO:0000256" key="2">
    <source>
        <dbReference type="ARBA" id="ARBA00022723"/>
    </source>
</evidence>
<dbReference type="EMBL" id="CP099422">
    <property type="protein sequence ID" value="USW53665.1"/>
    <property type="molecule type" value="Genomic_DNA"/>
</dbReference>
<feature type="domain" description="Zn(2)-C6 fungal-type" evidence="5">
    <location>
        <begin position="21"/>
        <end position="48"/>
    </location>
</feature>
<feature type="compositionally biased region" description="Acidic residues" evidence="4">
    <location>
        <begin position="159"/>
        <end position="169"/>
    </location>
</feature>
<dbReference type="Pfam" id="PF00172">
    <property type="entry name" value="Zn_clus"/>
    <property type="match status" value="1"/>
</dbReference>
<dbReference type="Proteomes" id="UP001056384">
    <property type="component" value="Chromosome 5"/>
</dbReference>
<evidence type="ECO:0000259" key="5">
    <source>
        <dbReference type="PROSITE" id="PS50048"/>
    </source>
</evidence>
<gene>
    <name evidence="6" type="ORF">Slin15195_G069840</name>
</gene>
<comment type="subcellular location">
    <subcellularLocation>
        <location evidence="1">Nucleus</location>
    </subcellularLocation>
</comment>
<sequence length="710" mass="78593">MKNDSPNSHTTSRPTNGLHLACRECQRKKIKCDRTFPCGQCEKASLPCHASTRKPRAKTGNRAADAELRNRIAKLEKLVETFADEDGKLPTIESSISGSANKEQVSSFSAPASFTPGIKPSGNSPGSPKDAPSPDTSKYVAGTFWSSLTSEVKALADAFEEEHSDDDGTTPESLPPAGSYALDPSNSPNSQYELIFCPPGALYIMPGATTEPGLDVGHKLLCAFLTHVEPLQKLFHRPTLTSFIRDGEAYLGRPSDAMCNRALRACVYFAAANALTDEECEKDFGKPQSQLVTEYRRLVDIALYQADPLCTTEIATLQALILYTSSIRILDASRRAWSMVGLLVRIARAMNIHRELPGESVYLTELRRRAWYNIVFLDCYSSIDRGSEGAIHPDTFSRLLPSDVNDADFDLDTTVLAPREAQITDMSMALIAMEGSAMSLKMAAMEDPASGQGWQQRLELAYAYQKKVHDKIIKHCDLAIPMHRMMADTGAAASHSMILRAVRPMQHNPANVAPRVDSPWVMNLALNILRHSEELWANMSGRWRRMPWVPWQAMAVTLAGLCSIRGTDQANEAWRLINSCMPRYAPNVADTKDGMLWKPLEKLRVKAEAFRDGLGVQTQQIPLPVPASEPYSSVLPIAQPAMAAPLIPMDFNMNMNTMPLPDLTNNIAYDSAFDFPPEMHTSLPNDTSWLDWEAVLQDMDEIRADDMQWG</sequence>
<dbReference type="InterPro" id="IPR007219">
    <property type="entry name" value="XnlR_reg_dom"/>
</dbReference>
<keyword evidence="2" id="KW-0479">Metal-binding</keyword>
<dbReference type="SMART" id="SM00906">
    <property type="entry name" value="Fungal_trans"/>
    <property type="match status" value="1"/>
</dbReference>
<dbReference type="CDD" id="cd00067">
    <property type="entry name" value="GAL4"/>
    <property type="match status" value="1"/>
</dbReference>
<keyword evidence="3" id="KW-0539">Nucleus</keyword>
<reference evidence="6" key="1">
    <citation type="submission" date="2022-06" db="EMBL/GenBank/DDBJ databases">
        <title>Complete genome sequences of two strains of the flax pathogen Septoria linicola.</title>
        <authorList>
            <person name="Lapalu N."/>
            <person name="Simon A."/>
            <person name="Demenou B."/>
            <person name="Paumier D."/>
            <person name="Guillot M.-P."/>
            <person name="Gout L."/>
            <person name="Valade R."/>
        </authorList>
    </citation>
    <scope>NUCLEOTIDE SEQUENCE</scope>
    <source>
        <strain evidence="6">SE15195</strain>
    </source>
</reference>
<dbReference type="InterPro" id="IPR050613">
    <property type="entry name" value="Sec_Metabolite_Reg"/>
</dbReference>
<dbReference type="Gene3D" id="4.10.240.10">
    <property type="entry name" value="Zn(2)-C6 fungal-type DNA-binding domain"/>
    <property type="match status" value="1"/>
</dbReference>
<dbReference type="AlphaFoldDB" id="A0A9Q9AW62"/>
<dbReference type="SUPFAM" id="SSF57701">
    <property type="entry name" value="Zn2/Cys6 DNA-binding domain"/>
    <property type="match status" value="1"/>
</dbReference>
<proteinExistence type="predicted"/>
<evidence type="ECO:0000313" key="6">
    <source>
        <dbReference type="EMBL" id="USW53665.1"/>
    </source>
</evidence>
<dbReference type="SMART" id="SM00066">
    <property type="entry name" value="GAL4"/>
    <property type="match status" value="1"/>
</dbReference>
<organism evidence="6 7">
    <name type="scientific">Septoria linicola</name>
    <dbReference type="NCBI Taxonomy" id="215465"/>
    <lineage>
        <taxon>Eukaryota</taxon>
        <taxon>Fungi</taxon>
        <taxon>Dikarya</taxon>
        <taxon>Ascomycota</taxon>
        <taxon>Pezizomycotina</taxon>
        <taxon>Dothideomycetes</taxon>
        <taxon>Dothideomycetidae</taxon>
        <taxon>Mycosphaerellales</taxon>
        <taxon>Mycosphaerellaceae</taxon>
        <taxon>Septoria</taxon>
    </lineage>
</organism>
<feature type="region of interest" description="Disordered" evidence="4">
    <location>
        <begin position="89"/>
        <end position="135"/>
    </location>
</feature>
<dbReference type="GO" id="GO:0000981">
    <property type="term" value="F:DNA-binding transcription factor activity, RNA polymerase II-specific"/>
    <property type="evidence" value="ECO:0007669"/>
    <property type="project" value="InterPro"/>
</dbReference>
<evidence type="ECO:0000256" key="3">
    <source>
        <dbReference type="ARBA" id="ARBA00023242"/>
    </source>
</evidence>
<keyword evidence="7" id="KW-1185">Reference proteome</keyword>
<dbReference type="GO" id="GO:0003677">
    <property type="term" value="F:DNA binding"/>
    <property type="evidence" value="ECO:0007669"/>
    <property type="project" value="InterPro"/>
</dbReference>
<evidence type="ECO:0000256" key="1">
    <source>
        <dbReference type="ARBA" id="ARBA00004123"/>
    </source>
</evidence>
<dbReference type="InterPro" id="IPR001138">
    <property type="entry name" value="Zn2Cys6_DnaBD"/>
</dbReference>
<feature type="compositionally biased region" description="Polar residues" evidence="4">
    <location>
        <begin position="92"/>
        <end position="112"/>
    </location>
</feature>
<evidence type="ECO:0000313" key="7">
    <source>
        <dbReference type="Proteomes" id="UP001056384"/>
    </source>
</evidence>
<protein>
    <recommendedName>
        <fullName evidence="5">Zn(2)-C6 fungal-type domain-containing protein</fullName>
    </recommendedName>
</protein>
<dbReference type="GO" id="GO:0005634">
    <property type="term" value="C:nucleus"/>
    <property type="evidence" value="ECO:0007669"/>
    <property type="project" value="UniProtKB-SubCell"/>
</dbReference>
<dbReference type="PANTHER" id="PTHR31001:SF50">
    <property type="entry name" value="ZN(II)2CYS6 TRANSCRIPTION FACTOR (EUROFUNG)"/>
    <property type="match status" value="1"/>
</dbReference>
<dbReference type="InterPro" id="IPR036864">
    <property type="entry name" value="Zn2-C6_fun-type_DNA-bd_sf"/>
</dbReference>
<dbReference type="GO" id="GO:0008270">
    <property type="term" value="F:zinc ion binding"/>
    <property type="evidence" value="ECO:0007669"/>
    <property type="project" value="InterPro"/>
</dbReference>
<dbReference type="Pfam" id="PF04082">
    <property type="entry name" value="Fungal_trans"/>
    <property type="match status" value="1"/>
</dbReference>
<feature type="region of interest" description="Disordered" evidence="4">
    <location>
        <begin position="159"/>
        <end position="186"/>
    </location>
</feature>
<dbReference type="CDD" id="cd12148">
    <property type="entry name" value="fungal_TF_MHR"/>
    <property type="match status" value="1"/>
</dbReference>
<dbReference type="PANTHER" id="PTHR31001">
    <property type="entry name" value="UNCHARACTERIZED TRANSCRIPTIONAL REGULATORY PROTEIN"/>
    <property type="match status" value="1"/>
</dbReference>
<evidence type="ECO:0000256" key="4">
    <source>
        <dbReference type="SAM" id="MobiDB-lite"/>
    </source>
</evidence>
<dbReference type="PROSITE" id="PS50048">
    <property type="entry name" value="ZN2_CY6_FUNGAL_2"/>
    <property type="match status" value="1"/>
</dbReference>
<accession>A0A9Q9AW62</accession>
<dbReference type="GO" id="GO:0006351">
    <property type="term" value="P:DNA-templated transcription"/>
    <property type="evidence" value="ECO:0007669"/>
    <property type="project" value="InterPro"/>
</dbReference>